<evidence type="ECO:0000313" key="2">
    <source>
        <dbReference type="Proteomes" id="UP000499080"/>
    </source>
</evidence>
<proteinExistence type="predicted"/>
<comment type="caution">
    <text evidence="1">The sequence shown here is derived from an EMBL/GenBank/DDBJ whole genome shotgun (WGS) entry which is preliminary data.</text>
</comment>
<organism evidence="1 2">
    <name type="scientific">Araneus ventricosus</name>
    <name type="common">Orbweaver spider</name>
    <name type="synonym">Epeira ventricosa</name>
    <dbReference type="NCBI Taxonomy" id="182803"/>
    <lineage>
        <taxon>Eukaryota</taxon>
        <taxon>Metazoa</taxon>
        <taxon>Ecdysozoa</taxon>
        <taxon>Arthropoda</taxon>
        <taxon>Chelicerata</taxon>
        <taxon>Arachnida</taxon>
        <taxon>Araneae</taxon>
        <taxon>Araneomorphae</taxon>
        <taxon>Entelegynae</taxon>
        <taxon>Araneoidea</taxon>
        <taxon>Araneidae</taxon>
        <taxon>Araneus</taxon>
    </lineage>
</organism>
<dbReference type="EMBL" id="BGPR01004827">
    <property type="protein sequence ID" value="GBN03773.1"/>
    <property type="molecule type" value="Genomic_DNA"/>
</dbReference>
<dbReference type="AlphaFoldDB" id="A0A4Y2KQJ7"/>
<dbReference type="Proteomes" id="UP000499080">
    <property type="component" value="Unassembled WGS sequence"/>
</dbReference>
<sequence length="112" mass="12740">MLIYPLPITPIPLPLSPISLVNQAPQVSSPPPSHTHITTVLPTGTGTVMVSGTGAWGGVLSYRQEKNPEQCCLKWTSRRKEENRYKINRNIWQPKRTSARRGIRFRTKYKEK</sequence>
<accession>A0A4Y2KQJ7</accession>
<evidence type="ECO:0000313" key="1">
    <source>
        <dbReference type="EMBL" id="GBN03773.1"/>
    </source>
</evidence>
<gene>
    <name evidence="1" type="ORF">AVEN_103266_1</name>
</gene>
<keyword evidence="2" id="KW-1185">Reference proteome</keyword>
<protein>
    <submittedName>
        <fullName evidence="1">Uncharacterized protein</fullName>
    </submittedName>
</protein>
<reference evidence="1 2" key="1">
    <citation type="journal article" date="2019" name="Sci. Rep.">
        <title>Orb-weaving spider Araneus ventricosus genome elucidates the spidroin gene catalogue.</title>
        <authorList>
            <person name="Kono N."/>
            <person name="Nakamura H."/>
            <person name="Ohtoshi R."/>
            <person name="Moran D.A.P."/>
            <person name="Shinohara A."/>
            <person name="Yoshida Y."/>
            <person name="Fujiwara M."/>
            <person name="Mori M."/>
            <person name="Tomita M."/>
            <person name="Arakawa K."/>
        </authorList>
    </citation>
    <scope>NUCLEOTIDE SEQUENCE [LARGE SCALE GENOMIC DNA]</scope>
</reference>
<name>A0A4Y2KQJ7_ARAVE</name>